<dbReference type="InterPro" id="IPR007711">
    <property type="entry name" value="HigB-1"/>
</dbReference>
<proteinExistence type="predicted"/>
<evidence type="ECO:0000313" key="1">
    <source>
        <dbReference type="EMBL" id="SDY75451.1"/>
    </source>
</evidence>
<name>A0A1H3MFJ1_9PROT</name>
<reference evidence="1 2" key="1">
    <citation type="submission" date="2016-10" db="EMBL/GenBank/DDBJ databases">
        <authorList>
            <person name="de Groot N.N."/>
        </authorList>
    </citation>
    <scope>NUCLEOTIDE SEQUENCE [LARGE SCALE GENOMIC DNA]</scope>
    <source>
        <strain evidence="1 2">Nm1</strain>
    </source>
</reference>
<accession>A0A1H3MFJ1</accession>
<dbReference type="PANTHER" id="PTHR40266:SF2">
    <property type="entry name" value="TOXIN HIGB-1"/>
    <property type="match status" value="1"/>
</dbReference>
<gene>
    <name evidence="1" type="ORF">SAMN05421881_10604</name>
</gene>
<sequence length="91" mass="11226">MIRSFKCKYTEKLYHGKFVKRFSSIGRQAERRLRLLNEVETLKELENFPSNRFEKLIGDRKDQYSISINMQWRICFKWNDEPYDVEIVDYH</sequence>
<dbReference type="RefSeq" id="WP_090415325.1">
    <property type="nucleotide sequence ID" value="NZ_FNOY01000060.1"/>
</dbReference>
<keyword evidence="2" id="KW-1185">Reference proteome</keyword>
<dbReference type="InterPro" id="IPR035093">
    <property type="entry name" value="RelE/ParE_toxin_dom_sf"/>
</dbReference>
<dbReference type="Proteomes" id="UP000198640">
    <property type="component" value="Unassembled WGS sequence"/>
</dbReference>
<dbReference type="PANTHER" id="PTHR40266">
    <property type="entry name" value="TOXIN HIGB-1"/>
    <property type="match status" value="1"/>
</dbReference>
<dbReference type="EMBL" id="FNOY01000060">
    <property type="protein sequence ID" value="SDY75451.1"/>
    <property type="molecule type" value="Genomic_DNA"/>
</dbReference>
<dbReference type="OrthoDB" id="9801102at2"/>
<dbReference type="Gene3D" id="3.30.2310.20">
    <property type="entry name" value="RelE-like"/>
    <property type="match status" value="1"/>
</dbReference>
<dbReference type="SUPFAM" id="SSF143011">
    <property type="entry name" value="RelE-like"/>
    <property type="match status" value="1"/>
</dbReference>
<organism evidence="1 2">
    <name type="scientific">Nitrosomonas halophila</name>
    <dbReference type="NCBI Taxonomy" id="44576"/>
    <lineage>
        <taxon>Bacteria</taxon>
        <taxon>Pseudomonadati</taxon>
        <taxon>Pseudomonadota</taxon>
        <taxon>Betaproteobacteria</taxon>
        <taxon>Nitrosomonadales</taxon>
        <taxon>Nitrosomonadaceae</taxon>
        <taxon>Nitrosomonas</taxon>
    </lineage>
</organism>
<dbReference type="STRING" id="44576.SAMN05421881_10604"/>
<evidence type="ECO:0000313" key="2">
    <source>
        <dbReference type="Proteomes" id="UP000198640"/>
    </source>
</evidence>
<dbReference type="AlphaFoldDB" id="A0A1H3MFJ1"/>
<protein>
    <submittedName>
        <fullName evidence="1">Proteic killer suppression protein</fullName>
    </submittedName>
</protein>
<dbReference type="Pfam" id="PF05015">
    <property type="entry name" value="HigB-like_toxin"/>
    <property type="match status" value="1"/>
</dbReference>